<feature type="non-terminal residue" evidence="1">
    <location>
        <position position="1"/>
    </location>
</feature>
<accession>A0A6N9USW0</accession>
<dbReference type="Proteomes" id="UP000469545">
    <property type="component" value="Unassembled WGS sequence"/>
</dbReference>
<organism evidence="1 2">
    <name type="scientific">Streptomyces coelicoflavus</name>
    <dbReference type="NCBI Taxonomy" id="285562"/>
    <lineage>
        <taxon>Bacteria</taxon>
        <taxon>Bacillati</taxon>
        <taxon>Actinomycetota</taxon>
        <taxon>Actinomycetes</taxon>
        <taxon>Kitasatosporales</taxon>
        <taxon>Streptomycetaceae</taxon>
        <taxon>Streptomyces</taxon>
    </lineage>
</organism>
<keyword evidence="2" id="KW-1185">Reference proteome</keyword>
<evidence type="ECO:0000313" key="2">
    <source>
        <dbReference type="Proteomes" id="UP000469545"/>
    </source>
</evidence>
<proteinExistence type="predicted"/>
<dbReference type="EMBL" id="JAAGMB010000511">
    <property type="protein sequence ID" value="NEB19340.1"/>
    <property type="molecule type" value="Genomic_DNA"/>
</dbReference>
<sequence length="225" mass="24536">EEAAPHLARLATDAVEARDSSPQTRRALGELALAVLGEHAAGGTRTLVNWALRTLVRISGTTGGADLGRLDRTLRRGQEHQVYEALRPWIEAGAEKADYGLAFALTRAVGRRAAGMAELQDLLWQAVRYGNDTTARTAIGLWLEPSATRDERVARVLAREPSAAALAPVRAVVVRRRTDLLDPLLAETPPYGRFLTKGTPWSVPATAHEVSRWVPRQQAALLRQC</sequence>
<reference evidence="1 2" key="1">
    <citation type="submission" date="2020-01" db="EMBL/GenBank/DDBJ databases">
        <title>Insect and environment-associated Actinomycetes.</title>
        <authorList>
            <person name="Currrie C."/>
            <person name="Chevrette M."/>
            <person name="Carlson C."/>
            <person name="Stubbendieck R."/>
            <person name="Wendt-Pienkowski E."/>
        </authorList>
    </citation>
    <scope>NUCLEOTIDE SEQUENCE [LARGE SCALE GENOMIC DNA]</scope>
    <source>
        <strain evidence="1 2">SID14172</strain>
    </source>
</reference>
<evidence type="ECO:0000313" key="1">
    <source>
        <dbReference type="EMBL" id="NEB19340.1"/>
    </source>
</evidence>
<dbReference type="AlphaFoldDB" id="A0A6N9USW0"/>
<comment type="caution">
    <text evidence="1">The sequence shown here is derived from an EMBL/GenBank/DDBJ whole genome shotgun (WGS) entry which is preliminary data.</text>
</comment>
<feature type="non-terminal residue" evidence="1">
    <location>
        <position position="225"/>
    </location>
</feature>
<protein>
    <submittedName>
        <fullName evidence="1">Uncharacterized protein</fullName>
    </submittedName>
</protein>
<gene>
    <name evidence="1" type="ORF">G3I46_23025</name>
</gene>
<name>A0A6N9USW0_9ACTN</name>